<dbReference type="Proteomes" id="UP001140562">
    <property type="component" value="Unassembled WGS sequence"/>
</dbReference>
<comment type="caution">
    <text evidence="2">The sequence shown here is derived from an EMBL/GenBank/DDBJ whole genome shotgun (WGS) entry which is preliminary data.</text>
</comment>
<dbReference type="InterPro" id="IPR052895">
    <property type="entry name" value="HetReg/Transcr_Mod"/>
</dbReference>
<organism evidence="2 3">
    <name type="scientific">Didymella glomerata</name>
    <dbReference type="NCBI Taxonomy" id="749621"/>
    <lineage>
        <taxon>Eukaryota</taxon>
        <taxon>Fungi</taxon>
        <taxon>Dikarya</taxon>
        <taxon>Ascomycota</taxon>
        <taxon>Pezizomycotina</taxon>
        <taxon>Dothideomycetes</taxon>
        <taxon>Pleosporomycetidae</taxon>
        <taxon>Pleosporales</taxon>
        <taxon>Pleosporineae</taxon>
        <taxon>Didymellaceae</taxon>
        <taxon>Didymella</taxon>
    </lineage>
</organism>
<dbReference type="InterPro" id="IPR010730">
    <property type="entry name" value="HET"/>
</dbReference>
<keyword evidence="3" id="KW-1185">Reference proteome</keyword>
<dbReference type="OrthoDB" id="2157530at2759"/>
<proteinExistence type="predicted"/>
<dbReference type="AlphaFoldDB" id="A0A9W8X8W0"/>
<dbReference type="Pfam" id="PF06985">
    <property type="entry name" value="HET"/>
    <property type="match status" value="1"/>
</dbReference>
<name>A0A9W8X8W0_9PLEO</name>
<dbReference type="EMBL" id="JAPEUV010000001">
    <property type="protein sequence ID" value="KAJ4343775.1"/>
    <property type="molecule type" value="Genomic_DNA"/>
</dbReference>
<evidence type="ECO:0000313" key="3">
    <source>
        <dbReference type="Proteomes" id="UP001140562"/>
    </source>
</evidence>
<feature type="domain" description="Heterokaryon incompatibility" evidence="1">
    <location>
        <begin position="1"/>
        <end position="68"/>
    </location>
</feature>
<evidence type="ECO:0000259" key="1">
    <source>
        <dbReference type="Pfam" id="PF06985"/>
    </source>
</evidence>
<evidence type="ECO:0000313" key="2">
    <source>
        <dbReference type="EMBL" id="KAJ4343775.1"/>
    </source>
</evidence>
<protein>
    <recommendedName>
        <fullName evidence="1">Heterokaryon incompatibility domain-containing protein</fullName>
    </recommendedName>
</protein>
<dbReference type="PANTHER" id="PTHR24148:SF64">
    <property type="entry name" value="HETEROKARYON INCOMPATIBILITY DOMAIN-CONTAINING PROTEIN"/>
    <property type="match status" value="1"/>
</dbReference>
<accession>A0A9W8X8W0</accession>
<sequence length="241" mass="27824">MGDIFGQASAVRVWLGEEYEQSNRIMDWLNDVNWAELEWEDTWYEHTFPAFKEILSRPWFQRGWIIQEAAFARKLTIYCGDRQIQWKQLAEAVTHNTPQRYETSIVQYLQSTLFDRSLGFGIDSEDLASGLDVEEALESIPPAEVKDYLELVRQCIWNRRTFLGDIDDGTQNVMGGLISQAAKVGDAICILYGCSVPVVLRKMKDNDGAWYWKLIGEAYVHGFMDGQAQKRSFAEVDFEIR</sequence>
<dbReference type="PANTHER" id="PTHR24148">
    <property type="entry name" value="ANKYRIN REPEAT DOMAIN-CONTAINING PROTEIN 39 HOMOLOG-RELATED"/>
    <property type="match status" value="1"/>
</dbReference>
<reference evidence="2" key="1">
    <citation type="submission" date="2022-10" db="EMBL/GenBank/DDBJ databases">
        <title>Tapping the CABI collections for fungal endophytes: first genome assemblies for Collariella, Neodidymelliopsis, Ascochyta clinopodiicola, Didymella pomorum, Didymosphaeria variabile, Neocosmospora piperis and Neocucurbitaria cava.</title>
        <authorList>
            <person name="Hill R."/>
        </authorList>
    </citation>
    <scope>NUCLEOTIDE SEQUENCE</scope>
    <source>
        <strain evidence="2">IMI 360193</strain>
    </source>
</reference>
<dbReference type="Pfam" id="PF26639">
    <property type="entry name" value="Het-6_barrel"/>
    <property type="match status" value="1"/>
</dbReference>
<gene>
    <name evidence="2" type="ORF">N0V87_000056</name>
</gene>